<organism evidence="2 3">
    <name type="scientific">Aquiflexum balticum DSM 16537</name>
    <dbReference type="NCBI Taxonomy" id="758820"/>
    <lineage>
        <taxon>Bacteria</taxon>
        <taxon>Pseudomonadati</taxon>
        <taxon>Bacteroidota</taxon>
        <taxon>Cytophagia</taxon>
        <taxon>Cytophagales</taxon>
        <taxon>Cyclobacteriaceae</taxon>
        <taxon>Aquiflexum</taxon>
    </lineage>
</organism>
<gene>
    <name evidence="2" type="ORF">SAMN00777080_1882</name>
</gene>
<dbReference type="OrthoDB" id="828208at2"/>
<feature type="chain" id="PRO_5012732390" description="Lipocalin-like domain-containing protein" evidence="1">
    <location>
        <begin position="21"/>
        <end position="140"/>
    </location>
</feature>
<evidence type="ECO:0000313" key="2">
    <source>
        <dbReference type="EMBL" id="SMD43294.1"/>
    </source>
</evidence>
<accession>A0A1W2H3D5</accession>
<proteinExistence type="predicted"/>
<keyword evidence="1" id="KW-0732">Signal</keyword>
<dbReference type="AlphaFoldDB" id="A0A1W2H3D5"/>
<dbReference type="EMBL" id="LT838813">
    <property type="protein sequence ID" value="SMD43294.1"/>
    <property type="molecule type" value="Genomic_DNA"/>
</dbReference>
<sequence length="140" mass="15851">MKRPTLIYLLGMFLSSCALLEDNNSQVSTEVRNSSELTEILTSATGLSIITFIEDGRDKTSQFSGYIFSFNTDGSVRASLNGIDISGTYRVFRDDGRLELEMDFPLNSPLYELDDDWYFESKTSDTLSFEDSGDRLVFQF</sequence>
<evidence type="ECO:0008006" key="4">
    <source>
        <dbReference type="Google" id="ProtNLM"/>
    </source>
</evidence>
<reference evidence="3" key="1">
    <citation type="submission" date="2017-04" db="EMBL/GenBank/DDBJ databases">
        <authorList>
            <person name="Varghese N."/>
            <person name="Submissions S."/>
        </authorList>
    </citation>
    <scope>NUCLEOTIDE SEQUENCE [LARGE SCALE GENOMIC DNA]</scope>
    <source>
        <strain evidence="3">DSM 16537</strain>
    </source>
</reference>
<dbReference type="PROSITE" id="PS51257">
    <property type="entry name" value="PROKAR_LIPOPROTEIN"/>
    <property type="match status" value="1"/>
</dbReference>
<feature type="signal peptide" evidence="1">
    <location>
        <begin position="1"/>
        <end position="20"/>
    </location>
</feature>
<dbReference type="Proteomes" id="UP000192333">
    <property type="component" value="Chromosome I"/>
</dbReference>
<name>A0A1W2H3D5_9BACT</name>
<evidence type="ECO:0000256" key="1">
    <source>
        <dbReference type="SAM" id="SignalP"/>
    </source>
</evidence>
<keyword evidence="3" id="KW-1185">Reference proteome</keyword>
<dbReference type="STRING" id="758820.SAMN00777080_1882"/>
<protein>
    <recommendedName>
        <fullName evidence="4">Lipocalin-like domain-containing protein</fullName>
    </recommendedName>
</protein>
<evidence type="ECO:0000313" key="3">
    <source>
        <dbReference type="Proteomes" id="UP000192333"/>
    </source>
</evidence>
<dbReference type="RefSeq" id="WP_084120031.1">
    <property type="nucleotide sequence ID" value="NZ_LT838813.1"/>
</dbReference>